<evidence type="ECO:0000256" key="5">
    <source>
        <dbReference type="ARBA" id="ARBA00005363"/>
    </source>
</evidence>
<gene>
    <name evidence="20" type="ORF">H696_03885</name>
</gene>
<proteinExistence type="inferred from homology"/>
<dbReference type="GO" id="GO:0015031">
    <property type="term" value="P:protein transport"/>
    <property type="evidence" value="ECO:0007669"/>
    <property type="project" value="UniProtKB-KW"/>
</dbReference>
<organism evidence="20">
    <name type="scientific">Fonticula alba</name>
    <name type="common">Slime mold</name>
    <dbReference type="NCBI Taxonomy" id="691883"/>
    <lineage>
        <taxon>Eukaryota</taxon>
        <taxon>Rotosphaerida</taxon>
        <taxon>Fonticulaceae</taxon>
        <taxon>Fonticula</taxon>
    </lineage>
</organism>
<dbReference type="SUPFAM" id="SSF50911">
    <property type="entry name" value="Mannose 6-phosphate receptor domain"/>
    <property type="match status" value="1"/>
</dbReference>
<dbReference type="InterPro" id="IPR018939">
    <property type="entry name" value="Autophagy-rel_prot_27"/>
</dbReference>
<comment type="subcellular location">
    <subcellularLocation>
        <location evidence="2">Cytoplasmic vesicle membrane</location>
        <topology evidence="2">Single-pass type I membrane protein</topology>
    </subcellularLocation>
    <subcellularLocation>
        <location evidence="3">Golgi apparatus membrane</location>
    </subcellularLocation>
    <subcellularLocation>
        <location evidence="1">Mitochondrion membrane</location>
        <topology evidence="1">Single-pass membrane protein</topology>
    </subcellularLocation>
    <subcellularLocation>
        <location evidence="4">Preautophagosomal structure membrane</location>
        <topology evidence="4">Single-pass type I membrane protein</topology>
    </subcellularLocation>
</comment>
<dbReference type="PROSITE" id="PS51914">
    <property type="entry name" value="MRH"/>
    <property type="match status" value="1"/>
</dbReference>
<dbReference type="Gene3D" id="2.70.130.10">
    <property type="entry name" value="Mannose-6-phosphate receptor binding domain"/>
    <property type="match status" value="1"/>
</dbReference>
<dbReference type="eggNOG" id="KOG4504">
    <property type="taxonomic scope" value="Eukaryota"/>
</dbReference>
<feature type="domain" description="MRH" evidence="19">
    <location>
        <begin position="66"/>
        <end position="217"/>
    </location>
</feature>
<keyword evidence="17" id="KW-0968">Cytoplasmic vesicle</keyword>
<evidence type="ECO:0000256" key="1">
    <source>
        <dbReference type="ARBA" id="ARBA00004304"/>
    </source>
</evidence>
<evidence type="ECO:0000256" key="2">
    <source>
        <dbReference type="ARBA" id="ARBA00004358"/>
    </source>
</evidence>
<dbReference type="OrthoDB" id="4504960at2759"/>
<keyword evidence="12" id="KW-0072">Autophagy</keyword>
<evidence type="ECO:0000256" key="18">
    <source>
        <dbReference type="SAM" id="Phobius"/>
    </source>
</evidence>
<evidence type="ECO:0000256" key="9">
    <source>
        <dbReference type="ARBA" id="ARBA00022729"/>
    </source>
</evidence>
<dbReference type="AlphaFoldDB" id="A0A058Z5U2"/>
<evidence type="ECO:0000256" key="12">
    <source>
        <dbReference type="ARBA" id="ARBA00023006"/>
    </source>
</evidence>
<dbReference type="Proteomes" id="UP000030693">
    <property type="component" value="Unassembled WGS sequence"/>
</dbReference>
<dbReference type="RefSeq" id="XP_009496021.1">
    <property type="nucleotide sequence ID" value="XM_009497746.1"/>
</dbReference>
<dbReference type="InterPro" id="IPR009011">
    <property type="entry name" value="Man6P_isomerase_rcpt-bd_dom_sf"/>
</dbReference>
<keyword evidence="10" id="KW-0653">Protein transport</keyword>
<keyword evidence="21" id="KW-1185">Reference proteome</keyword>
<keyword evidence="11 18" id="KW-1133">Transmembrane helix</keyword>
<comment type="similarity">
    <text evidence="5">Belongs to the ATG27 family.</text>
</comment>
<evidence type="ECO:0000256" key="14">
    <source>
        <dbReference type="ARBA" id="ARBA00023128"/>
    </source>
</evidence>
<protein>
    <recommendedName>
        <fullName evidence="6">Autophagy-related protein 27</fullName>
    </recommendedName>
</protein>
<keyword evidence="13" id="KW-0333">Golgi apparatus</keyword>
<dbReference type="Pfam" id="PF09451">
    <property type="entry name" value="ATG27"/>
    <property type="match status" value="1"/>
</dbReference>
<evidence type="ECO:0000256" key="17">
    <source>
        <dbReference type="ARBA" id="ARBA00023329"/>
    </source>
</evidence>
<feature type="transmembrane region" description="Helical" evidence="18">
    <location>
        <begin position="12"/>
        <end position="31"/>
    </location>
</feature>
<dbReference type="GO" id="GO:0006914">
    <property type="term" value="P:autophagy"/>
    <property type="evidence" value="ECO:0007669"/>
    <property type="project" value="UniProtKB-KW"/>
</dbReference>
<evidence type="ECO:0000256" key="3">
    <source>
        <dbReference type="ARBA" id="ARBA00004394"/>
    </source>
</evidence>
<evidence type="ECO:0000256" key="8">
    <source>
        <dbReference type="ARBA" id="ARBA00022692"/>
    </source>
</evidence>
<feature type="transmembrane region" description="Helical" evidence="18">
    <location>
        <begin position="43"/>
        <end position="61"/>
    </location>
</feature>
<evidence type="ECO:0000256" key="16">
    <source>
        <dbReference type="ARBA" id="ARBA00023157"/>
    </source>
</evidence>
<name>A0A058Z5U2_FONAL</name>
<keyword evidence="14" id="KW-0496">Mitochondrion</keyword>
<dbReference type="InterPro" id="IPR044865">
    <property type="entry name" value="MRH_dom"/>
</dbReference>
<dbReference type="GO" id="GO:0034045">
    <property type="term" value="C:phagophore assembly site membrane"/>
    <property type="evidence" value="ECO:0007669"/>
    <property type="project" value="UniProtKB-SubCell"/>
</dbReference>
<dbReference type="EMBL" id="KB932206">
    <property type="protein sequence ID" value="KCV69456.1"/>
    <property type="molecule type" value="Genomic_DNA"/>
</dbReference>
<reference evidence="20" key="1">
    <citation type="submission" date="2013-04" db="EMBL/GenBank/DDBJ databases">
        <title>The Genome Sequence of Fonticula alba ATCC 38817.</title>
        <authorList>
            <consortium name="The Broad Institute Genomics Platform"/>
            <person name="Russ C."/>
            <person name="Cuomo C."/>
            <person name="Burger G."/>
            <person name="Gray M.W."/>
            <person name="Holland P.W.H."/>
            <person name="King N."/>
            <person name="Lang F.B.F."/>
            <person name="Roger A.J."/>
            <person name="Ruiz-Trillo I."/>
            <person name="Brown M."/>
            <person name="Walker B."/>
            <person name="Young S."/>
            <person name="Zeng Q."/>
            <person name="Gargeya S."/>
            <person name="Fitzgerald M."/>
            <person name="Haas B."/>
            <person name="Abouelleil A."/>
            <person name="Allen A.W."/>
            <person name="Alvarado L."/>
            <person name="Arachchi H.M."/>
            <person name="Berlin A.M."/>
            <person name="Chapman S.B."/>
            <person name="Gainer-Dewar J."/>
            <person name="Goldberg J."/>
            <person name="Griggs A."/>
            <person name="Gujja S."/>
            <person name="Hansen M."/>
            <person name="Howarth C."/>
            <person name="Imamovic A."/>
            <person name="Ireland A."/>
            <person name="Larimer J."/>
            <person name="McCowan C."/>
            <person name="Murphy C."/>
            <person name="Pearson M."/>
            <person name="Poon T.W."/>
            <person name="Priest M."/>
            <person name="Roberts A."/>
            <person name="Saif S."/>
            <person name="Shea T."/>
            <person name="Sisk P."/>
            <person name="Sykes S."/>
            <person name="Wortman J."/>
            <person name="Nusbaum C."/>
            <person name="Birren B."/>
        </authorList>
    </citation>
    <scope>NUCLEOTIDE SEQUENCE [LARGE SCALE GENOMIC DNA]</scope>
    <source>
        <strain evidence="20">ATCC 38817</strain>
    </source>
</reference>
<keyword evidence="9" id="KW-0732">Signal</keyword>
<evidence type="ECO:0000256" key="13">
    <source>
        <dbReference type="ARBA" id="ARBA00023034"/>
    </source>
</evidence>
<evidence type="ECO:0000259" key="19">
    <source>
        <dbReference type="PROSITE" id="PS51914"/>
    </source>
</evidence>
<evidence type="ECO:0000256" key="6">
    <source>
        <dbReference type="ARBA" id="ARBA00013776"/>
    </source>
</evidence>
<evidence type="ECO:0000256" key="4">
    <source>
        <dbReference type="ARBA" id="ARBA00004472"/>
    </source>
</evidence>
<dbReference type="GO" id="GO:0031966">
    <property type="term" value="C:mitochondrial membrane"/>
    <property type="evidence" value="ECO:0007669"/>
    <property type="project" value="UniProtKB-SubCell"/>
</dbReference>
<keyword evidence="7" id="KW-0813">Transport</keyword>
<evidence type="ECO:0000256" key="7">
    <source>
        <dbReference type="ARBA" id="ARBA00022448"/>
    </source>
</evidence>
<sequence length="346" mass="37946">MPPPSPSSPPPFPVSTCAVYFFLSLSSPSFLRTATMRILRQSLFALLCIGALLFAASPALAKKQDGPCTIRDSKNRLYDLSPLTLTNGTDWLASTALSPHHNYTYYINVCHDVHFKGFKNETFSKPVSKGTGVVQVSNTNPLQQEDCGMTDYVPSVVEGILTLIYENGNICKSSGQKRQTIINFECDPTIGLGRPVFLFENTCHYLFDWKSSAACPVDNSLSGWAIFFIVLACLSVVYGLLYLNNTKRRGLRGTDAIPGYPIYIGFCETFGIGEHATAATRRRRKVNRDGITTTSGPVGTVTSANAAEFLDDLDEVFEDADLEALDHGEDLVEHGNAMPIREDEGF</sequence>
<keyword evidence="15 18" id="KW-0472">Membrane</keyword>
<evidence type="ECO:0000256" key="15">
    <source>
        <dbReference type="ARBA" id="ARBA00023136"/>
    </source>
</evidence>
<evidence type="ECO:0000256" key="10">
    <source>
        <dbReference type="ARBA" id="ARBA00022927"/>
    </source>
</evidence>
<dbReference type="GO" id="GO:0005802">
    <property type="term" value="C:trans-Golgi network"/>
    <property type="evidence" value="ECO:0007669"/>
    <property type="project" value="TreeGrafter"/>
</dbReference>
<dbReference type="SMART" id="SM01404">
    <property type="entry name" value="CIMR"/>
    <property type="match status" value="2"/>
</dbReference>
<dbReference type="STRING" id="691883.A0A058Z5U2"/>
<dbReference type="GeneID" id="20528610"/>
<feature type="transmembrane region" description="Helical" evidence="18">
    <location>
        <begin position="221"/>
        <end position="243"/>
    </location>
</feature>
<keyword evidence="8 18" id="KW-0812">Transmembrane</keyword>
<keyword evidence="16" id="KW-1015">Disulfide bond</keyword>
<dbReference type="GO" id="GO:0000139">
    <property type="term" value="C:Golgi membrane"/>
    <property type="evidence" value="ECO:0007669"/>
    <property type="project" value="UniProtKB-SubCell"/>
</dbReference>
<dbReference type="PANTHER" id="PTHR15071:SF0">
    <property type="entry name" value="MANNOSE 6-PHOSPHATE RECEPTOR-LIKE PROTEIN 1"/>
    <property type="match status" value="1"/>
</dbReference>
<evidence type="ECO:0000313" key="20">
    <source>
        <dbReference type="EMBL" id="KCV69456.1"/>
    </source>
</evidence>
<evidence type="ECO:0000313" key="21">
    <source>
        <dbReference type="Proteomes" id="UP000030693"/>
    </source>
</evidence>
<dbReference type="GO" id="GO:0010008">
    <property type="term" value="C:endosome membrane"/>
    <property type="evidence" value="ECO:0007669"/>
    <property type="project" value="UniProtKB-SubCell"/>
</dbReference>
<dbReference type="OMA" id="FENTCHY"/>
<dbReference type="PANTHER" id="PTHR15071">
    <property type="entry name" value="MANNOSE-6-PHOSPHATE RECEPTOR FAMILY MEMBER"/>
    <property type="match status" value="1"/>
</dbReference>
<accession>A0A058Z5U2</accession>
<evidence type="ECO:0000256" key="11">
    <source>
        <dbReference type="ARBA" id="ARBA00022989"/>
    </source>
</evidence>